<dbReference type="Pfam" id="PF00701">
    <property type="entry name" value="DHDPS"/>
    <property type="match status" value="1"/>
</dbReference>
<dbReference type="PATRIC" id="fig|1560201.3.peg.2933"/>
<dbReference type="PANTHER" id="PTHR12128">
    <property type="entry name" value="DIHYDRODIPICOLINATE SYNTHASE"/>
    <property type="match status" value="1"/>
</dbReference>
<dbReference type="Gene3D" id="3.20.20.70">
    <property type="entry name" value="Aldolase class I"/>
    <property type="match status" value="1"/>
</dbReference>
<accession>A0A0L7T1G7</accession>
<dbReference type="RefSeq" id="WP_052900033.1">
    <property type="nucleotide sequence ID" value="NZ_JRXE01000018.1"/>
</dbReference>
<dbReference type="PANTHER" id="PTHR12128:SF28">
    <property type="entry name" value="2-DEHYDRO-3-DEOXY-D-GLUCONATE ALDOLASE YAGE-RELATED"/>
    <property type="match status" value="1"/>
</dbReference>
<protein>
    <submittedName>
        <fullName evidence="6">Dihydrodipicolinate synthase</fullName>
    </submittedName>
</protein>
<dbReference type="Proteomes" id="UP000037088">
    <property type="component" value="Unassembled WGS sequence"/>
</dbReference>
<evidence type="ECO:0000313" key="7">
    <source>
        <dbReference type="EMBL" id="KOC93016.1"/>
    </source>
</evidence>
<evidence type="ECO:0000313" key="8">
    <source>
        <dbReference type="Proteomes" id="UP000036851"/>
    </source>
</evidence>
<name>A0A0L7T1G7_9GAMM</name>
<keyword evidence="2" id="KW-0704">Schiff base</keyword>
<dbReference type="GO" id="GO:0016829">
    <property type="term" value="F:lyase activity"/>
    <property type="evidence" value="ECO:0007669"/>
    <property type="project" value="UniProtKB-KW"/>
</dbReference>
<dbReference type="PRINTS" id="PR00146">
    <property type="entry name" value="DHPICSNTHASE"/>
</dbReference>
<comment type="similarity">
    <text evidence="3">Belongs to the DapA family.</text>
</comment>
<comment type="caution">
    <text evidence="6">The sequence shown here is derived from an EMBL/GenBank/DDBJ whole genome shotgun (WGS) entry which is preliminary data.</text>
</comment>
<dbReference type="STRING" id="1560201.NG42_13785"/>
<dbReference type="GO" id="GO:0005829">
    <property type="term" value="C:cytosol"/>
    <property type="evidence" value="ECO:0007669"/>
    <property type="project" value="TreeGrafter"/>
</dbReference>
<dbReference type="SMART" id="SM01130">
    <property type="entry name" value="DHDPS"/>
    <property type="match status" value="1"/>
</dbReference>
<reference evidence="8 9" key="1">
    <citation type="journal article" date="2015" name="Int. J. Syst. Evol. Microbiol.">
        <title>Erwinia iniecta sp. nov., isolated from Russian wheat aphids (Diuraphis noxia).</title>
        <authorList>
            <person name="Campillo T."/>
            <person name="Luna E."/>
            <person name="Portier P."/>
            <person name="Fischer-Le Saux M."/>
            <person name="Lapitan N."/>
            <person name="Tisserat N.A."/>
            <person name="Leach J.E."/>
        </authorList>
    </citation>
    <scope>NUCLEOTIDE SEQUENCE [LARGE SCALE GENOMIC DNA]</scope>
    <source>
        <strain evidence="6 9">B120</strain>
        <strain evidence="7 8">B149</strain>
    </source>
</reference>
<evidence type="ECO:0000313" key="9">
    <source>
        <dbReference type="Proteomes" id="UP000037088"/>
    </source>
</evidence>
<dbReference type="EMBL" id="JRXF01000018">
    <property type="protein sequence ID" value="KOC93016.1"/>
    <property type="molecule type" value="Genomic_DNA"/>
</dbReference>
<dbReference type="SUPFAM" id="SSF51569">
    <property type="entry name" value="Aldolase"/>
    <property type="match status" value="1"/>
</dbReference>
<keyword evidence="9" id="KW-1185">Reference proteome</keyword>
<evidence type="ECO:0000256" key="3">
    <source>
        <dbReference type="PIRNR" id="PIRNR001365"/>
    </source>
</evidence>
<dbReference type="PIRSF" id="PIRSF001365">
    <property type="entry name" value="DHDPS"/>
    <property type="match status" value="1"/>
</dbReference>
<evidence type="ECO:0000256" key="2">
    <source>
        <dbReference type="ARBA" id="ARBA00023270"/>
    </source>
</evidence>
<gene>
    <name evidence="6" type="ORF">NG42_13785</name>
    <name evidence="7" type="ORF">NG43_12625</name>
</gene>
<proteinExistence type="inferred from homology"/>
<evidence type="ECO:0000313" key="6">
    <source>
        <dbReference type="EMBL" id="KOC89173.1"/>
    </source>
</evidence>
<dbReference type="CDD" id="cd00408">
    <property type="entry name" value="DHDPS-like"/>
    <property type="match status" value="1"/>
</dbReference>
<dbReference type="OrthoDB" id="199953at2"/>
<evidence type="ECO:0000256" key="5">
    <source>
        <dbReference type="PIRSR" id="PIRSR001365-2"/>
    </source>
</evidence>
<organism evidence="6 9">
    <name type="scientific">Winslowiella iniecta</name>
    <dbReference type="NCBI Taxonomy" id="1560201"/>
    <lineage>
        <taxon>Bacteria</taxon>
        <taxon>Pseudomonadati</taxon>
        <taxon>Pseudomonadota</taxon>
        <taxon>Gammaproteobacteria</taxon>
        <taxon>Enterobacterales</taxon>
        <taxon>Erwiniaceae</taxon>
        <taxon>Winslowiella</taxon>
    </lineage>
</organism>
<dbReference type="EMBL" id="JRXE01000018">
    <property type="protein sequence ID" value="KOC89173.1"/>
    <property type="molecule type" value="Genomic_DNA"/>
</dbReference>
<dbReference type="InterPro" id="IPR002220">
    <property type="entry name" value="DapA-like"/>
</dbReference>
<dbReference type="InterPro" id="IPR020625">
    <property type="entry name" value="Schiff_base-form_aldolases_AS"/>
</dbReference>
<feature type="binding site" evidence="5">
    <location>
        <position position="210"/>
    </location>
    <ligand>
        <name>pyruvate</name>
        <dbReference type="ChEBI" id="CHEBI:15361"/>
    </ligand>
</feature>
<keyword evidence="1 3" id="KW-0456">Lyase</keyword>
<evidence type="ECO:0000256" key="4">
    <source>
        <dbReference type="PIRSR" id="PIRSR001365-1"/>
    </source>
</evidence>
<feature type="active site" description="Schiff-base intermediate with substrate" evidence="4">
    <location>
        <position position="165"/>
    </location>
</feature>
<sequence>MSSQSEFRGVWCPSVTPFDRQGRIDFAALNQHFARLTASGIDTLLLMGSIGEFASLSQQERLLLLREARTMSALPMVANVSSTCIADIVQLAEQADQSGYDAVMVLPPYYYAQTRRQLLSYYRELDKRLPGKWFAYNFPARTGCDLDAALVAELAAELPKFVGIKDTTDCLSHNRLLIDETQKVRADFAVLSGYDEYLLPNLLAGGAGIISGLNNLVPELFAAAMQAWQRKDLAALTRIQQRIGRLMAIYTIGDDFVSAIKTTVSRRFGYMTPDSRNTGGALSEQQCLAAERLFSEENER</sequence>
<evidence type="ECO:0000256" key="1">
    <source>
        <dbReference type="ARBA" id="ARBA00023239"/>
    </source>
</evidence>
<dbReference type="Proteomes" id="UP000036851">
    <property type="component" value="Unassembled WGS sequence"/>
</dbReference>
<feature type="active site" description="Proton donor/acceptor" evidence="4">
    <location>
        <position position="136"/>
    </location>
</feature>
<dbReference type="AlphaFoldDB" id="A0A0L7T1G7"/>
<dbReference type="PROSITE" id="PS00666">
    <property type="entry name" value="DHDPS_2"/>
    <property type="match status" value="1"/>
</dbReference>
<dbReference type="InterPro" id="IPR013785">
    <property type="entry name" value="Aldolase_TIM"/>
</dbReference>